<keyword evidence="5" id="KW-1185">Reference proteome</keyword>
<dbReference type="PANTHER" id="PTHR43028">
    <property type="entry name" value="3'(2'),5'-BISPHOSPHATE NUCLEOTIDASE 1"/>
    <property type="match status" value="1"/>
</dbReference>
<name>A0ABV9XTA2_9PSEU</name>
<comment type="catalytic activity">
    <reaction evidence="1">
        <text>a myo-inositol phosphate + H2O = myo-inositol + phosphate</text>
        <dbReference type="Rhea" id="RHEA:24056"/>
        <dbReference type="ChEBI" id="CHEBI:15377"/>
        <dbReference type="ChEBI" id="CHEBI:17268"/>
        <dbReference type="ChEBI" id="CHEBI:43474"/>
        <dbReference type="ChEBI" id="CHEBI:84139"/>
        <dbReference type="EC" id="3.1.3.25"/>
    </reaction>
</comment>
<evidence type="ECO:0000256" key="2">
    <source>
        <dbReference type="ARBA" id="ARBA00013106"/>
    </source>
</evidence>
<feature type="region of interest" description="Disordered" evidence="3">
    <location>
        <begin position="47"/>
        <end position="66"/>
    </location>
</feature>
<evidence type="ECO:0000313" key="4">
    <source>
        <dbReference type="EMBL" id="MFC5053346.1"/>
    </source>
</evidence>
<evidence type="ECO:0000313" key="5">
    <source>
        <dbReference type="Proteomes" id="UP001595833"/>
    </source>
</evidence>
<dbReference type="PRINTS" id="PR00377">
    <property type="entry name" value="IMPHPHTASES"/>
</dbReference>
<reference evidence="5" key="1">
    <citation type="journal article" date="2019" name="Int. J. Syst. Evol. Microbiol.">
        <title>The Global Catalogue of Microorganisms (GCM) 10K type strain sequencing project: providing services to taxonomists for standard genome sequencing and annotation.</title>
        <authorList>
            <consortium name="The Broad Institute Genomics Platform"/>
            <consortium name="The Broad Institute Genome Sequencing Center for Infectious Disease"/>
            <person name="Wu L."/>
            <person name="Ma J."/>
        </authorList>
    </citation>
    <scope>NUCLEOTIDE SEQUENCE [LARGE SCALE GENOMIC DNA]</scope>
    <source>
        <strain evidence="5">KCTC 12848</strain>
    </source>
</reference>
<dbReference type="Pfam" id="PF00459">
    <property type="entry name" value="Inositol_P"/>
    <property type="match status" value="1"/>
</dbReference>
<evidence type="ECO:0000256" key="3">
    <source>
        <dbReference type="SAM" id="MobiDB-lite"/>
    </source>
</evidence>
<dbReference type="Gene3D" id="3.30.540.10">
    <property type="entry name" value="Fructose-1,6-Bisphosphatase, subunit A, domain 1"/>
    <property type="match status" value="1"/>
</dbReference>
<protein>
    <recommendedName>
        <fullName evidence="2">inositol-phosphate phosphatase</fullName>
        <ecNumber evidence="2">3.1.3.25</ecNumber>
    </recommendedName>
</protein>
<proteinExistence type="predicted"/>
<dbReference type="PROSITE" id="PS00630">
    <property type="entry name" value="IMP_2"/>
    <property type="match status" value="1"/>
</dbReference>
<dbReference type="InterPro" id="IPR020550">
    <property type="entry name" value="Inositol_monophosphatase_CS"/>
</dbReference>
<dbReference type="PANTHER" id="PTHR43028:SF5">
    <property type="entry name" value="3'(2'),5'-BISPHOSPHATE NUCLEOTIDASE 1"/>
    <property type="match status" value="1"/>
</dbReference>
<comment type="caution">
    <text evidence="4">The sequence shown here is derived from an EMBL/GenBank/DDBJ whole genome shotgun (WGS) entry which is preliminary data.</text>
</comment>
<organism evidence="4 5">
    <name type="scientific">Saccharothrix xinjiangensis</name>
    <dbReference type="NCBI Taxonomy" id="204798"/>
    <lineage>
        <taxon>Bacteria</taxon>
        <taxon>Bacillati</taxon>
        <taxon>Actinomycetota</taxon>
        <taxon>Actinomycetes</taxon>
        <taxon>Pseudonocardiales</taxon>
        <taxon>Pseudonocardiaceae</taxon>
        <taxon>Saccharothrix</taxon>
    </lineage>
</organism>
<dbReference type="Gene3D" id="3.40.190.80">
    <property type="match status" value="1"/>
</dbReference>
<dbReference type="Proteomes" id="UP001595833">
    <property type="component" value="Unassembled WGS sequence"/>
</dbReference>
<dbReference type="SUPFAM" id="SSF56655">
    <property type="entry name" value="Carbohydrate phosphatase"/>
    <property type="match status" value="1"/>
</dbReference>
<dbReference type="InterPro" id="IPR050725">
    <property type="entry name" value="CysQ/Inositol_MonoPase"/>
</dbReference>
<gene>
    <name evidence="4" type="ORF">ACFPFM_06180</name>
</gene>
<evidence type="ECO:0000256" key="1">
    <source>
        <dbReference type="ARBA" id="ARBA00001033"/>
    </source>
</evidence>
<dbReference type="EMBL" id="JBHSJB010000006">
    <property type="protein sequence ID" value="MFC5053346.1"/>
    <property type="molecule type" value="Genomic_DNA"/>
</dbReference>
<sequence>MDDHVLARRLAGRARDLLRRLRRERTDLEGADLGREGDRQAHALLLDALRDERPGDPVLSEEGGRPEERRSGRLWIVDPLDGTREYCDRNRGDWAVHVALADGGELVAGAVALASGRTHDTAEPAPLPGPRRRDRPRVVVSRSHRPALVDALAEVLDVDLVPMGSAGVKAVEVCTGAADAYVHDGGQYEWDSAAPVAVARAAGAHASRVDGSPLVYGNPGASIPDLLICRPDLAEALLAALSTARAAG</sequence>
<dbReference type="RefSeq" id="WP_344038455.1">
    <property type="nucleotide sequence ID" value="NZ_BAAAKE010000011.1"/>
</dbReference>
<feature type="region of interest" description="Disordered" evidence="3">
    <location>
        <begin position="115"/>
        <end position="136"/>
    </location>
</feature>
<accession>A0ABV9XTA2</accession>
<dbReference type="InterPro" id="IPR000760">
    <property type="entry name" value="Inositol_monophosphatase-like"/>
</dbReference>
<dbReference type="EC" id="3.1.3.25" evidence="2"/>